<reference evidence="2 3" key="1">
    <citation type="journal article" date="2015" name="Proc. Natl. Acad. Sci. U.S.A.">
        <title>The resurrection genome of Boea hygrometrica: A blueprint for survival of dehydration.</title>
        <authorList>
            <person name="Xiao L."/>
            <person name="Yang G."/>
            <person name="Zhang L."/>
            <person name="Yang X."/>
            <person name="Zhao S."/>
            <person name="Ji Z."/>
            <person name="Zhou Q."/>
            <person name="Hu M."/>
            <person name="Wang Y."/>
            <person name="Chen M."/>
            <person name="Xu Y."/>
            <person name="Jin H."/>
            <person name="Xiao X."/>
            <person name="Hu G."/>
            <person name="Bao F."/>
            <person name="Hu Y."/>
            <person name="Wan P."/>
            <person name="Li L."/>
            <person name="Deng X."/>
            <person name="Kuang T."/>
            <person name="Xiang C."/>
            <person name="Zhu J.K."/>
            <person name="Oliver M.J."/>
            <person name="He Y."/>
        </authorList>
    </citation>
    <scope>NUCLEOTIDE SEQUENCE [LARGE SCALE GENOMIC DNA]</scope>
    <source>
        <strain evidence="3">cv. XS01</strain>
    </source>
</reference>
<protein>
    <submittedName>
        <fullName evidence="2">Uncharacterized protein</fullName>
    </submittedName>
</protein>
<feature type="region of interest" description="Disordered" evidence="1">
    <location>
        <begin position="1"/>
        <end position="31"/>
    </location>
</feature>
<dbReference type="Proteomes" id="UP000250235">
    <property type="component" value="Unassembled WGS sequence"/>
</dbReference>
<evidence type="ECO:0000313" key="2">
    <source>
        <dbReference type="EMBL" id="KZV57134.1"/>
    </source>
</evidence>
<proteinExistence type="predicted"/>
<organism evidence="2 3">
    <name type="scientific">Dorcoceras hygrometricum</name>
    <dbReference type="NCBI Taxonomy" id="472368"/>
    <lineage>
        <taxon>Eukaryota</taxon>
        <taxon>Viridiplantae</taxon>
        <taxon>Streptophyta</taxon>
        <taxon>Embryophyta</taxon>
        <taxon>Tracheophyta</taxon>
        <taxon>Spermatophyta</taxon>
        <taxon>Magnoliopsida</taxon>
        <taxon>eudicotyledons</taxon>
        <taxon>Gunneridae</taxon>
        <taxon>Pentapetalae</taxon>
        <taxon>asterids</taxon>
        <taxon>lamiids</taxon>
        <taxon>Lamiales</taxon>
        <taxon>Gesneriaceae</taxon>
        <taxon>Didymocarpoideae</taxon>
        <taxon>Trichosporeae</taxon>
        <taxon>Loxocarpinae</taxon>
        <taxon>Dorcoceras</taxon>
    </lineage>
</organism>
<sequence length="288" mass="30768">MKSQRWISSFGPGPVGPSAAPPPLQKPPPPPPCAAARFRRKIVSGQFDEENPFVLISSVLLVQADDGVSFLVVDRIGDIYRNLPRRADVIVTTVGARYKCQQGWNRHGTVAHGGAPPCAKTRAIRAHMAGVSSHVANKISALAASCLRDEADGRRRVLRDVGWPMNAGRTLAARLPRKERPGDAASGAKGCASKRAARSTMMRPLLHTAASIVRRWADEAPLLVGDGCLAGHLSGTCAWLQPVFQEPGASRLIAVDSSIRSTTRLEAPSSDCTRSPDEISTIGFSTKN</sequence>
<gene>
    <name evidence="2" type="ORF">F511_42745</name>
</gene>
<dbReference type="EMBL" id="KQ987518">
    <property type="protein sequence ID" value="KZV57134.1"/>
    <property type="molecule type" value="Genomic_DNA"/>
</dbReference>
<evidence type="ECO:0000313" key="3">
    <source>
        <dbReference type="Proteomes" id="UP000250235"/>
    </source>
</evidence>
<accession>A0A2Z7DCU8</accession>
<dbReference type="AlphaFoldDB" id="A0A2Z7DCU8"/>
<name>A0A2Z7DCU8_9LAMI</name>
<feature type="compositionally biased region" description="Pro residues" evidence="1">
    <location>
        <begin position="19"/>
        <end position="31"/>
    </location>
</feature>
<feature type="compositionally biased region" description="Low complexity" evidence="1">
    <location>
        <begin position="8"/>
        <end position="18"/>
    </location>
</feature>
<keyword evidence="3" id="KW-1185">Reference proteome</keyword>
<evidence type="ECO:0000256" key="1">
    <source>
        <dbReference type="SAM" id="MobiDB-lite"/>
    </source>
</evidence>